<evidence type="ECO:0000313" key="2">
    <source>
        <dbReference type="Proteomes" id="UP000029981"/>
    </source>
</evidence>
<dbReference type="Proteomes" id="UP000029981">
    <property type="component" value="Chromosome 2"/>
</dbReference>
<name>A0A0A0LT89_CUCSA</name>
<proteinExistence type="predicted"/>
<evidence type="ECO:0000313" key="1">
    <source>
        <dbReference type="EMBL" id="KGN63251.1"/>
    </source>
</evidence>
<sequence>MLFLNLGVNEAILNLRGNDAVKTEQVNSTAHDLHHHRRRKNGIKRDGEREIGRKNIERGEVSRNDGQQRGVGEYWKAALSCCGCWLSREKREERRERRSLPAANNDWTQAGWQPVGATCGAAFWCFFSLKCLLLI</sequence>
<protein>
    <submittedName>
        <fullName evidence="1">Uncharacterized protein</fullName>
    </submittedName>
</protein>
<reference evidence="1 2" key="1">
    <citation type="journal article" date="2009" name="Nat. Genet.">
        <title>The genome of the cucumber, Cucumis sativus L.</title>
        <authorList>
            <person name="Huang S."/>
            <person name="Li R."/>
            <person name="Zhang Z."/>
            <person name="Li L."/>
            <person name="Gu X."/>
            <person name="Fan W."/>
            <person name="Lucas W.J."/>
            <person name="Wang X."/>
            <person name="Xie B."/>
            <person name="Ni P."/>
            <person name="Ren Y."/>
            <person name="Zhu H."/>
            <person name="Li J."/>
            <person name="Lin K."/>
            <person name="Jin W."/>
            <person name="Fei Z."/>
            <person name="Li G."/>
            <person name="Staub J."/>
            <person name="Kilian A."/>
            <person name="van der Vossen E.A."/>
            <person name="Wu Y."/>
            <person name="Guo J."/>
            <person name="He J."/>
            <person name="Jia Z."/>
            <person name="Ren Y."/>
            <person name="Tian G."/>
            <person name="Lu Y."/>
            <person name="Ruan J."/>
            <person name="Qian W."/>
            <person name="Wang M."/>
            <person name="Huang Q."/>
            <person name="Li B."/>
            <person name="Xuan Z."/>
            <person name="Cao J."/>
            <person name="Asan"/>
            <person name="Wu Z."/>
            <person name="Zhang J."/>
            <person name="Cai Q."/>
            <person name="Bai Y."/>
            <person name="Zhao B."/>
            <person name="Han Y."/>
            <person name="Li Y."/>
            <person name="Li X."/>
            <person name="Wang S."/>
            <person name="Shi Q."/>
            <person name="Liu S."/>
            <person name="Cho W.K."/>
            <person name="Kim J.Y."/>
            <person name="Xu Y."/>
            <person name="Heller-Uszynska K."/>
            <person name="Miao H."/>
            <person name="Cheng Z."/>
            <person name="Zhang S."/>
            <person name="Wu J."/>
            <person name="Yang Y."/>
            <person name="Kang H."/>
            <person name="Li M."/>
            <person name="Liang H."/>
            <person name="Ren X."/>
            <person name="Shi Z."/>
            <person name="Wen M."/>
            <person name="Jian M."/>
            <person name="Yang H."/>
            <person name="Zhang G."/>
            <person name="Yang Z."/>
            <person name="Chen R."/>
            <person name="Liu S."/>
            <person name="Li J."/>
            <person name="Ma L."/>
            <person name="Liu H."/>
            <person name="Zhou Y."/>
            <person name="Zhao J."/>
            <person name="Fang X."/>
            <person name="Li G."/>
            <person name="Fang L."/>
            <person name="Li Y."/>
            <person name="Liu D."/>
            <person name="Zheng H."/>
            <person name="Zhang Y."/>
            <person name="Qin N."/>
            <person name="Li Z."/>
            <person name="Yang G."/>
            <person name="Yang S."/>
            <person name="Bolund L."/>
            <person name="Kristiansen K."/>
            <person name="Zheng H."/>
            <person name="Li S."/>
            <person name="Zhang X."/>
            <person name="Yang H."/>
            <person name="Wang J."/>
            <person name="Sun R."/>
            <person name="Zhang B."/>
            <person name="Jiang S."/>
            <person name="Wang J."/>
            <person name="Du Y."/>
            <person name="Li S."/>
        </authorList>
    </citation>
    <scope>NUCLEOTIDE SEQUENCE [LARGE SCALE GENOMIC DNA]</scope>
    <source>
        <strain evidence="2">cv. 9930</strain>
    </source>
</reference>
<dbReference type="EMBL" id="CM002923">
    <property type="protein sequence ID" value="KGN63251.1"/>
    <property type="molecule type" value="Genomic_DNA"/>
</dbReference>
<accession>A0A0A0LT89</accession>
<dbReference type="AlphaFoldDB" id="A0A0A0LT89"/>
<gene>
    <name evidence="1" type="ORF">Csa_2G418870</name>
</gene>
<keyword evidence="2" id="KW-1185">Reference proteome</keyword>
<reference evidence="1 2" key="3">
    <citation type="journal article" date="2010" name="BMC Genomics">
        <title>Transcriptome sequencing and comparative analysis of cucumber flowers with different sex types.</title>
        <authorList>
            <person name="Guo S."/>
            <person name="Zheng Y."/>
            <person name="Joung J.G."/>
            <person name="Liu S."/>
            <person name="Zhang Z."/>
            <person name="Crasta O.R."/>
            <person name="Sobral B.W."/>
            <person name="Xu Y."/>
            <person name="Huang S."/>
            <person name="Fei Z."/>
        </authorList>
    </citation>
    <scope>NUCLEOTIDE SEQUENCE [LARGE SCALE GENOMIC DNA]</scope>
    <source>
        <strain evidence="2">cv. 9930</strain>
    </source>
</reference>
<organism evidence="1 2">
    <name type="scientific">Cucumis sativus</name>
    <name type="common">Cucumber</name>
    <dbReference type="NCBI Taxonomy" id="3659"/>
    <lineage>
        <taxon>Eukaryota</taxon>
        <taxon>Viridiplantae</taxon>
        <taxon>Streptophyta</taxon>
        <taxon>Embryophyta</taxon>
        <taxon>Tracheophyta</taxon>
        <taxon>Spermatophyta</taxon>
        <taxon>Magnoliopsida</taxon>
        <taxon>eudicotyledons</taxon>
        <taxon>Gunneridae</taxon>
        <taxon>Pentapetalae</taxon>
        <taxon>rosids</taxon>
        <taxon>fabids</taxon>
        <taxon>Cucurbitales</taxon>
        <taxon>Cucurbitaceae</taxon>
        <taxon>Benincaseae</taxon>
        <taxon>Cucumis</taxon>
    </lineage>
</organism>
<reference evidence="1 2" key="2">
    <citation type="journal article" date="2009" name="PLoS ONE">
        <title>An integrated genetic and cytogenetic map of the cucumber genome.</title>
        <authorList>
            <person name="Ren Y."/>
            <person name="Zhang Z."/>
            <person name="Liu J."/>
            <person name="Staub J.E."/>
            <person name="Han Y."/>
            <person name="Cheng Z."/>
            <person name="Li X."/>
            <person name="Lu J."/>
            <person name="Miao H."/>
            <person name="Kang H."/>
            <person name="Xie B."/>
            <person name="Gu X."/>
            <person name="Wang X."/>
            <person name="Du Y."/>
            <person name="Jin W."/>
            <person name="Huang S."/>
        </authorList>
    </citation>
    <scope>NUCLEOTIDE SEQUENCE [LARGE SCALE GENOMIC DNA]</scope>
    <source>
        <strain evidence="2">cv. 9930</strain>
    </source>
</reference>
<dbReference type="Gramene" id="KGN63251">
    <property type="protein sequence ID" value="KGN63251"/>
    <property type="gene ID" value="Csa_2G418870"/>
</dbReference>
<reference evidence="1 2" key="4">
    <citation type="journal article" date="2011" name="BMC Genomics">
        <title>RNA-Seq improves annotation of protein-coding genes in the cucumber genome.</title>
        <authorList>
            <person name="Li Z."/>
            <person name="Zhang Z."/>
            <person name="Yan P."/>
            <person name="Huang S."/>
            <person name="Fei Z."/>
            <person name="Lin K."/>
        </authorList>
    </citation>
    <scope>NUCLEOTIDE SEQUENCE [LARGE SCALE GENOMIC DNA]</scope>
    <source>
        <strain evidence="2">cv. 9930</strain>
    </source>
</reference>